<evidence type="ECO:0000259" key="2">
    <source>
        <dbReference type="SMART" id="SM00355"/>
    </source>
</evidence>
<feature type="domain" description="C2H2-type" evidence="2">
    <location>
        <begin position="209"/>
        <end position="233"/>
    </location>
</feature>
<dbReference type="OrthoDB" id="10009287at2759"/>
<feature type="region of interest" description="Disordered" evidence="1">
    <location>
        <begin position="242"/>
        <end position="271"/>
    </location>
</feature>
<feature type="domain" description="U1-type" evidence="3">
    <location>
        <begin position="206"/>
        <end position="240"/>
    </location>
</feature>
<feature type="domain" description="U1-type" evidence="3">
    <location>
        <begin position="274"/>
        <end position="308"/>
    </location>
</feature>
<evidence type="ECO:0000256" key="1">
    <source>
        <dbReference type="SAM" id="MobiDB-lite"/>
    </source>
</evidence>
<feature type="region of interest" description="Disordered" evidence="1">
    <location>
        <begin position="288"/>
        <end position="323"/>
    </location>
</feature>
<dbReference type="SUPFAM" id="SSF57667">
    <property type="entry name" value="beta-beta-alpha zinc fingers"/>
    <property type="match status" value="1"/>
</dbReference>
<evidence type="ECO:0008006" key="6">
    <source>
        <dbReference type="Google" id="ProtNLM"/>
    </source>
</evidence>
<dbReference type="GO" id="GO:0008270">
    <property type="term" value="F:zinc ion binding"/>
    <property type="evidence" value="ECO:0007669"/>
    <property type="project" value="InterPro"/>
</dbReference>
<dbReference type="SMART" id="SM00451">
    <property type="entry name" value="ZnF_U1"/>
    <property type="match status" value="2"/>
</dbReference>
<dbReference type="InterPro" id="IPR013087">
    <property type="entry name" value="Znf_C2H2_type"/>
</dbReference>
<name>A0A9R1X8P9_LACSA</name>
<dbReference type="InterPro" id="IPR036236">
    <property type="entry name" value="Znf_C2H2_sf"/>
</dbReference>
<evidence type="ECO:0000313" key="4">
    <source>
        <dbReference type="EMBL" id="KAJ0203019.1"/>
    </source>
</evidence>
<dbReference type="EMBL" id="NBSK02000005">
    <property type="protein sequence ID" value="KAJ0203019.1"/>
    <property type="molecule type" value="Genomic_DNA"/>
</dbReference>
<keyword evidence="5" id="KW-1185">Reference proteome</keyword>
<feature type="region of interest" description="Disordered" evidence="1">
    <location>
        <begin position="179"/>
        <end position="201"/>
    </location>
</feature>
<feature type="compositionally biased region" description="Basic and acidic residues" evidence="1">
    <location>
        <begin position="261"/>
        <end position="271"/>
    </location>
</feature>
<sequence>MESRYSGFNSQIHNHLYSHLYPTPSSSSYPSGYTNFSNQILEGGLYSVGGQGRYDILRQIEKNKIREEILAKERRQYMIEQEIRRMENSGGYPSLSSLMLGHTDSHHHHHHHLHRVPPQLLRGQAYETVDGRIAMPFQEDYGVTGHQFQRRPNINEIITSPPKAGEKQFIDIRKLSGQMMAGSKRKSPPPQSPAAAGCSSSSKKRVNELSCAICEVSATSERGLEEHLAGKKHQAKMAELKAGHAGKSIKKSPESVQMVSSEDKKPEGESSGKKFKFWCRMCKTGASSKKEMNMHRKGVSHLTNQLKRAQKSRDKSGGKRKKV</sequence>
<dbReference type="Pfam" id="PF12874">
    <property type="entry name" value="zf-met"/>
    <property type="match status" value="1"/>
</dbReference>
<gene>
    <name evidence="4" type="ORF">LSAT_V11C500261160</name>
</gene>
<evidence type="ECO:0000313" key="5">
    <source>
        <dbReference type="Proteomes" id="UP000235145"/>
    </source>
</evidence>
<dbReference type="Gene3D" id="3.30.160.60">
    <property type="entry name" value="Classic Zinc Finger"/>
    <property type="match status" value="1"/>
</dbReference>
<comment type="caution">
    <text evidence="4">The sequence shown here is derived from an EMBL/GenBank/DDBJ whole genome shotgun (WGS) entry which is preliminary data.</text>
</comment>
<dbReference type="AlphaFoldDB" id="A0A9R1X8P9"/>
<organism evidence="4 5">
    <name type="scientific">Lactuca sativa</name>
    <name type="common">Garden lettuce</name>
    <dbReference type="NCBI Taxonomy" id="4236"/>
    <lineage>
        <taxon>Eukaryota</taxon>
        <taxon>Viridiplantae</taxon>
        <taxon>Streptophyta</taxon>
        <taxon>Embryophyta</taxon>
        <taxon>Tracheophyta</taxon>
        <taxon>Spermatophyta</taxon>
        <taxon>Magnoliopsida</taxon>
        <taxon>eudicotyledons</taxon>
        <taxon>Gunneridae</taxon>
        <taxon>Pentapetalae</taxon>
        <taxon>asterids</taxon>
        <taxon>campanulids</taxon>
        <taxon>Asterales</taxon>
        <taxon>Asteraceae</taxon>
        <taxon>Cichorioideae</taxon>
        <taxon>Cichorieae</taxon>
        <taxon>Lactucinae</taxon>
        <taxon>Lactuca</taxon>
    </lineage>
</organism>
<dbReference type="InterPro" id="IPR003604">
    <property type="entry name" value="Matrin/U1-like-C_Znf_C2H2"/>
</dbReference>
<dbReference type="GO" id="GO:0003676">
    <property type="term" value="F:nucleic acid binding"/>
    <property type="evidence" value="ECO:0007669"/>
    <property type="project" value="InterPro"/>
</dbReference>
<accession>A0A9R1X8P9</accession>
<dbReference type="SMART" id="SM00355">
    <property type="entry name" value="ZnF_C2H2"/>
    <property type="match status" value="2"/>
</dbReference>
<feature type="domain" description="C2H2-type" evidence="2">
    <location>
        <begin position="277"/>
        <end position="301"/>
    </location>
</feature>
<dbReference type="PANTHER" id="PTHR47487:SF8">
    <property type="entry name" value="OS08G0270900 PROTEIN"/>
    <property type="match status" value="1"/>
</dbReference>
<reference evidence="4 5" key="1">
    <citation type="journal article" date="2017" name="Nat. Commun.">
        <title>Genome assembly with in vitro proximity ligation data and whole-genome triplication in lettuce.</title>
        <authorList>
            <person name="Reyes-Chin-Wo S."/>
            <person name="Wang Z."/>
            <person name="Yang X."/>
            <person name="Kozik A."/>
            <person name="Arikit S."/>
            <person name="Song C."/>
            <person name="Xia L."/>
            <person name="Froenicke L."/>
            <person name="Lavelle D.O."/>
            <person name="Truco M.J."/>
            <person name="Xia R."/>
            <person name="Zhu S."/>
            <person name="Xu C."/>
            <person name="Xu H."/>
            <person name="Xu X."/>
            <person name="Cox K."/>
            <person name="Korf I."/>
            <person name="Meyers B.C."/>
            <person name="Michelmore R.W."/>
        </authorList>
    </citation>
    <scope>NUCLEOTIDE SEQUENCE [LARGE SCALE GENOMIC DNA]</scope>
    <source>
        <strain evidence="5">cv. Salinas</strain>
        <tissue evidence="4">Seedlings</tissue>
    </source>
</reference>
<protein>
    <recommendedName>
        <fullName evidence="6">U1-type domain-containing protein</fullName>
    </recommendedName>
</protein>
<dbReference type="Proteomes" id="UP000235145">
    <property type="component" value="Unassembled WGS sequence"/>
</dbReference>
<dbReference type="PANTHER" id="PTHR47487">
    <property type="entry name" value="OS06G0651300 PROTEIN-RELATED"/>
    <property type="match status" value="1"/>
</dbReference>
<proteinExistence type="predicted"/>
<evidence type="ECO:0000259" key="3">
    <source>
        <dbReference type="SMART" id="SM00451"/>
    </source>
</evidence>